<dbReference type="PANTHER" id="PTHR11851">
    <property type="entry name" value="METALLOPROTEASE"/>
    <property type="match status" value="1"/>
</dbReference>
<dbReference type="SUPFAM" id="SSF63411">
    <property type="entry name" value="LuxS/MPP-like metallohydrolase"/>
    <property type="match status" value="2"/>
</dbReference>
<feature type="signal peptide" evidence="2">
    <location>
        <begin position="1"/>
        <end position="21"/>
    </location>
</feature>
<dbReference type="InterPro" id="IPR011249">
    <property type="entry name" value="Metalloenz_LuxS/M16"/>
</dbReference>
<dbReference type="InterPro" id="IPR050361">
    <property type="entry name" value="MPP/UQCRC_Complex"/>
</dbReference>
<reference evidence="5" key="1">
    <citation type="submission" date="2022-11" db="EMBL/GenBank/DDBJ databases">
        <title>Isolation and characterization of PLA-degrading bacterium Massilia sp. from Antarctic soil.</title>
        <authorList>
            <person name="Sato K."/>
            <person name="Gomez-Fuentes C."/>
            <person name="Ahmad S.A."/>
            <person name="Zulkharnain A."/>
        </authorList>
    </citation>
    <scope>NUCLEOTIDE SEQUENCE</scope>
    <source>
        <strain evidence="5">N-3</strain>
    </source>
</reference>
<evidence type="ECO:0000256" key="2">
    <source>
        <dbReference type="SAM" id="SignalP"/>
    </source>
</evidence>
<dbReference type="EMBL" id="AP026966">
    <property type="protein sequence ID" value="BDT60102.1"/>
    <property type="molecule type" value="Genomic_DNA"/>
</dbReference>
<keyword evidence="2" id="KW-0732">Signal</keyword>
<comment type="similarity">
    <text evidence="1">Belongs to the peptidase M16 family.</text>
</comment>
<evidence type="ECO:0000259" key="3">
    <source>
        <dbReference type="Pfam" id="PF00675"/>
    </source>
</evidence>
<feature type="domain" description="Peptidase M16 N-terminal" evidence="3">
    <location>
        <begin position="42"/>
        <end position="163"/>
    </location>
</feature>
<sequence>MRMRQLPVLLAGLTFSLSAFAASADQWTLPIAVKKLDNGLTVIVTEDRSSPTVGVSVVYKVGMRLEPKNRTGFAHLFEHLMFQGTPNAKKGVFDTTITAGGGRNNGSTRADYTNYIETAPRSALEPILWLEADRMKTLDFNPATLKNQQDVVKEEIRVNVKNQPYGGFMWIDIGQHAFQKWENNHDGYGSFEDLENASLDDVRAFHRDYYGPNNAVIAIAGDITPSQGFALAEKYFGKIPARPTPKPTDFSEGLNTQEKRLVQSDPLAQVPAIAAAWKMPPRGHRDQAAMAVLGELLAGGDASLFYQGLVKGREIALNVDSLFGLTGPFEYDGPTLLTVFALYKPNSSADAMLKAIDEELAKVAQDGVDAATLKRVKTRMLANWNNQLESFINRADMMAKMQVMWGDANVVNKVPGLIEGVTSEDIQRAVRTYMVPTNRTVIDRKPAAMLAAPAAASATPAAAAAPAGANK</sequence>
<proteinExistence type="inferred from homology"/>
<organism evidence="5 6">
    <name type="scientific">Massilia varians</name>
    <dbReference type="NCBI Taxonomy" id="457921"/>
    <lineage>
        <taxon>Bacteria</taxon>
        <taxon>Pseudomonadati</taxon>
        <taxon>Pseudomonadota</taxon>
        <taxon>Betaproteobacteria</taxon>
        <taxon>Burkholderiales</taxon>
        <taxon>Oxalobacteraceae</taxon>
        <taxon>Telluria group</taxon>
        <taxon>Massilia</taxon>
    </lineage>
</organism>
<evidence type="ECO:0000256" key="1">
    <source>
        <dbReference type="ARBA" id="ARBA00007261"/>
    </source>
</evidence>
<dbReference type="Gene3D" id="3.30.830.10">
    <property type="entry name" value="Metalloenzyme, LuxS/M16 peptidase-like"/>
    <property type="match status" value="2"/>
</dbReference>
<keyword evidence="6" id="KW-1185">Reference proteome</keyword>
<feature type="domain" description="Peptidase M16 C-terminal" evidence="4">
    <location>
        <begin position="197"/>
        <end position="379"/>
    </location>
</feature>
<protein>
    <submittedName>
        <fullName evidence="5">Peptidase M16</fullName>
    </submittedName>
</protein>
<accession>A0ABM8CA08</accession>
<dbReference type="Proteomes" id="UP001163336">
    <property type="component" value="Chromosome"/>
</dbReference>
<evidence type="ECO:0000313" key="5">
    <source>
        <dbReference type="EMBL" id="BDT60102.1"/>
    </source>
</evidence>
<dbReference type="InterPro" id="IPR007863">
    <property type="entry name" value="Peptidase_M16_C"/>
</dbReference>
<dbReference type="PANTHER" id="PTHR11851:SF49">
    <property type="entry name" value="MITOCHONDRIAL-PROCESSING PEPTIDASE SUBUNIT ALPHA"/>
    <property type="match status" value="1"/>
</dbReference>
<name>A0ABM8CA08_9BURK</name>
<dbReference type="Pfam" id="PF05193">
    <property type="entry name" value="Peptidase_M16_C"/>
    <property type="match status" value="1"/>
</dbReference>
<dbReference type="InterPro" id="IPR011765">
    <property type="entry name" value="Pept_M16_N"/>
</dbReference>
<feature type="chain" id="PRO_5045939759" evidence="2">
    <location>
        <begin position="22"/>
        <end position="471"/>
    </location>
</feature>
<dbReference type="Pfam" id="PF00675">
    <property type="entry name" value="Peptidase_M16"/>
    <property type="match status" value="1"/>
</dbReference>
<evidence type="ECO:0000259" key="4">
    <source>
        <dbReference type="Pfam" id="PF05193"/>
    </source>
</evidence>
<evidence type="ECO:0000313" key="6">
    <source>
        <dbReference type="Proteomes" id="UP001163336"/>
    </source>
</evidence>
<gene>
    <name evidence="5" type="ORF">MasN3_35960</name>
</gene>